<evidence type="ECO:0000313" key="2">
    <source>
        <dbReference type="Proteomes" id="UP000831562"/>
    </source>
</evidence>
<gene>
    <name evidence="1" type="ORF">M3I19_05395</name>
</gene>
<dbReference type="EMBL" id="CP097092">
    <property type="protein sequence ID" value="UQF77724.1"/>
    <property type="molecule type" value="Genomic_DNA"/>
</dbReference>
<proteinExistence type="predicted"/>
<reference evidence="1" key="1">
    <citation type="submission" date="2022-05" db="EMBL/GenBank/DDBJ databases">
        <title>Using nanopore sequencing to obtain complete genomes from saliva samples.</title>
        <authorList>
            <person name="Baker J.L."/>
        </authorList>
    </citation>
    <scope>NUCLEOTIDE SEQUENCE</scope>
    <source>
        <strain evidence="1">JCVI-JB-Lp32</strain>
    </source>
</reference>
<dbReference type="Proteomes" id="UP000831562">
    <property type="component" value="Chromosome"/>
</dbReference>
<protein>
    <submittedName>
        <fullName evidence="1">Uncharacterized protein</fullName>
    </submittedName>
</protein>
<evidence type="ECO:0000313" key="1">
    <source>
        <dbReference type="EMBL" id="UQF77724.1"/>
    </source>
</evidence>
<accession>A0A9E7DBB4</accession>
<name>A0A9E7DBB4_9ACTN</name>
<organism evidence="1 2">
    <name type="scientific">Lancefieldella parvula</name>
    <dbReference type="NCBI Taxonomy" id="1382"/>
    <lineage>
        <taxon>Bacteria</taxon>
        <taxon>Bacillati</taxon>
        <taxon>Actinomycetota</taxon>
        <taxon>Coriobacteriia</taxon>
        <taxon>Coriobacteriales</taxon>
        <taxon>Atopobiaceae</taxon>
        <taxon>Lancefieldella</taxon>
    </lineage>
</organism>
<dbReference type="AlphaFoldDB" id="A0A9E7DBB4"/>
<sequence>MDVSVEDLYFLKDRSWYTTPEDEGIDDFFFPDGRGYHIKDDAPEEAKKNYEEFYSFQESGFLI</sequence>